<dbReference type="PANTHER" id="PTHR43086">
    <property type="entry name" value="VERY-LONG-CHAIN 3-OXOOACYL-COA REDUCTASE"/>
    <property type="match status" value="1"/>
</dbReference>
<name>A0A150HVB7_9GAMM</name>
<dbReference type="PIRSF" id="PIRSF000126">
    <property type="entry name" value="11-beta-HSD1"/>
    <property type="match status" value="1"/>
</dbReference>
<dbReference type="InterPro" id="IPR036291">
    <property type="entry name" value="NAD(P)-bd_dom_sf"/>
</dbReference>
<evidence type="ECO:0000256" key="2">
    <source>
        <dbReference type="ARBA" id="ARBA00023002"/>
    </source>
</evidence>
<dbReference type="EMBL" id="JRHX01000052">
    <property type="protein sequence ID" value="KXZ70558.1"/>
    <property type="molecule type" value="Genomic_DNA"/>
</dbReference>
<dbReference type="Proteomes" id="UP000075544">
    <property type="component" value="Unassembled WGS sequence"/>
</dbReference>
<dbReference type="PANTHER" id="PTHR43086:SF3">
    <property type="entry name" value="NADP-DEPENDENT 3-HYDROXY ACID DEHYDROGENASE YDFG"/>
    <property type="match status" value="1"/>
</dbReference>
<dbReference type="InterPro" id="IPR002347">
    <property type="entry name" value="SDR_fam"/>
</dbReference>
<reference evidence="4 5" key="1">
    <citation type="journal article" date="2016" name="Sci. Rep.">
        <title>Genomic and phenotypic characterization of the species Acinetobacter venetianus.</title>
        <authorList>
            <person name="Fondi M."/>
            <person name="Maida I."/>
            <person name="Perrin E."/>
            <person name="Orlandini V."/>
            <person name="La Torre L."/>
            <person name="Bosi E."/>
            <person name="Negroni A."/>
            <person name="Zanaroli G."/>
            <person name="Fava F."/>
            <person name="Decorosi F."/>
            <person name="Giovannetti L."/>
            <person name="Viti C."/>
            <person name="Vaneechoutte M."/>
            <person name="Dijkshoorn L."/>
            <person name="Fani R."/>
        </authorList>
    </citation>
    <scope>NUCLEOTIDE SEQUENCE [LARGE SCALE GENOMIC DNA]</scope>
    <source>
        <strain evidence="4 5">LUH13518</strain>
    </source>
</reference>
<dbReference type="GO" id="GO:0031132">
    <property type="term" value="F:serine 3-dehydrogenase activity"/>
    <property type="evidence" value="ECO:0007669"/>
    <property type="project" value="UniProtKB-EC"/>
</dbReference>
<accession>A0A150HVB7</accession>
<evidence type="ECO:0000256" key="3">
    <source>
        <dbReference type="RuleBase" id="RU000363"/>
    </source>
</evidence>
<dbReference type="SUPFAM" id="SSF51735">
    <property type="entry name" value="NAD(P)-binding Rossmann-fold domains"/>
    <property type="match status" value="1"/>
</dbReference>
<sequence length="264" mass="28831">MTMKIHTALITGASAGIGKAFAHHLAKEKYSLLLVARREDRLKELAAELVEKYSINCHIFAADLNDPSAPAEITSYAESLGITIDILINNAGLSGKTAFAETPWSKLAAEIQLMITSVTELCHRVLPQMQKNGWGRIINLSSLAAFSPPGASLLYTGIKHYVLDISQSLDMELKPQGIHVTALCPGFTYSEFHDVMGTRDAANNLPSVLWQEPEQVVKEGWDAVMNGKPVCVPGLVNKVIASSVRPLPISIQYFLGNHMNPFKH</sequence>
<dbReference type="Pfam" id="PF00106">
    <property type="entry name" value="adh_short"/>
    <property type="match status" value="1"/>
</dbReference>
<keyword evidence="2 4" id="KW-0560">Oxidoreductase</keyword>
<protein>
    <submittedName>
        <fullName evidence="4">Serine 3-dehydrogenase</fullName>
        <ecNumber evidence="4">1.1.1.276</ecNumber>
    </submittedName>
</protein>
<dbReference type="PRINTS" id="PR00081">
    <property type="entry name" value="GDHRDH"/>
</dbReference>
<dbReference type="RefSeq" id="WP_061524770.1">
    <property type="nucleotide sequence ID" value="NZ_JRHX01000052.1"/>
</dbReference>
<dbReference type="AlphaFoldDB" id="A0A150HVB7"/>
<dbReference type="PRINTS" id="PR00080">
    <property type="entry name" value="SDRFAMILY"/>
</dbReference>
<organism evidence="4 5">
    <name type="scientific">Acinetobacter venetianus</name>
    <dbReference type="NCBI Taxonomy" id="52133"/>
    <lineage>
        <taxon>Bacteria</taxon>
        <taxon>Pseudomonadati</taxon>
        <taxon>Pseudomonadota</taxon>
        <taxon>Gammaproteobacteria</taxon>
        <taxon>Moraxellales</taxon>
        <taxon>Moraxellaceae</taxon>
        <taxon>Acinetobacter</taxon>
    </lineage>
</organism>
<comment type="caution">
    <text evidence="4">The sequence shown here is derived from an EMBL/GenBank/DDBJ whole genome shotgun (WGS) entry which is preliminary data.</text>
</comment>
<evidence type="ECO:0000256" key="1">
    <source>
        <dbReference type="ARBA" id="ARBA00006484"/>
    </source>
</evidence>
<proteinExistence type="inferred from homology"/>
<dbReference type="EC" id="1.1.1.276" evidence="4"/>
<dbReference type="PATRIC" id="fig|52133.19.peg.1851"/>
<comment type="similarity">
    <text evidence="1 3">Belongs to the short-chain dehydrogenases/reductases (SDR) family.</text>
</comment>
<dbReference type="CDD" id="cd05233">
    <property type="entry name" value="SDR_c"/>
    <property type="match status" value="1"/>
</dbReference>
<evidence type="ECO:0000313" key="4">
    <source>
        <dbReference type="EMBL" id="KXZ70558.1"/>
    </source>
</evidence>
<evidence type="ECO:0000313" key="5">
    <source>
        <dbReference type="Proteomes" id="UP000075544"/>
    </source>
</evidence>
<gene>
    <name evidence="4" type="primary">sdh</name>
    <name evidence="4" type="ORF">AVENLUH13518_01823</name>
</gene>
<dbReference type="Gene3D" id="3.40.50.720">
    <property type="entry name" value="NAD(P)-binding Rossmann-like Domain"/>
    <property type="match status" value="1"/>
</dbReference>